<evidence type="ECO:0000313" key="2">
    <source>
        <dbReference type="Proteomes" id="UP000825729"/>
    </source>
</evidence>
<evidence type="ECO:0008006" key="3">
    <source>
        <dbReference type="Google" id="ProtNLM"/>
    </source>
</evidence>
<organism evidence="1 2">
    <name type="scientific">Aristolochia fimbriata</name>
    <name type="common">White veined hardy Dutchman's pipe vine</name>
    <dbReference type="NCBI Taxonomy" id="158543"/>
    <lineage>
        <taxon>Eukaryota</taxon>
        <taxon>Viridiplantae</taxon>
        <taxon>Streptophyta</taxon>
        <taxon>Embryophyta</taxon>
        <taxon>Tracheophyta</taxon>
        <taxon>Spermatophyta</taxon>
        <taxon>Magnoliopsida</taxon>
        <taxon>Magnoliidae</taxon>
        <taxon>Piperales</taxon>
        <taxon>Aristolochiaceae</taxon>
        <taxon>Aristolochia</taxon>
    </lineage>
</organism>
<accession>A0AAV7EBT1</accession>
<evidence type="ECO:0000313" key="1">
    <source>
        <dbReference type="EMBL" id="KAG9444693.1"/>
    </source>
</evidence>
<keyword evidence="2" id="KW-1185">Reference proteome</keyword>
<dbReference type="AlphaFoldDB" id="A0AAV7EBT1"/>
<gene>
    <name evidence="1" type="ORF">H6P81_016033</name>
</gene>
<dbReference type="Proteomes" id="UP000825729">
    <property type="component" value="Unassembled WGS sequence"/>
</dbReference>
<protein>
    <recommendedName>
        <fullName evidence="3">Secreted protein</fullName>
    </recommendedName>
</protein>
<dbReference type="EMBL" id="JAINDJ010000006">
    <property type="protein sequence ID" value="KAG9444693.1"/>
    <property type="molecule type" value="Genomic_DNA"/>
</dbReference>
<proteinExistence type="predicted"/>
<sequence>MAFSSFVAGARPLVARATLLPFSSILIFSRSRGIDSVPPSPDLDFLRRAPMATVLASPCTGGAGAAGRDSVASGARWTCASGASGRMSRRLVVRSSLRCSDLPRPSWVAGIPRPFETRRRTRVVRVRGRAQSGIRVYFPPRQRVTPSVLGTPDARMFMDPCECGSPGGLGWIRKRVRSSNFCSTVDAPGPVLRRTRIGAC</sequence>
<name>A0AAV7EBT1_ARIFI</name>
<reference evidence="1 2" key="1">
    <citation type="submission" date="2021-07" db="EMBL/GenBank/DDBJ databases">
        <title>The Aristolochia fimbriata genome: insights into angiosperm evolution, floral development and chemical biosynthesis.</title>
        <authorList>
            <person name="Jiao Y."/>
        </authorList>
    </citation>
    <scope>NUCLEOTIDE SEQUENCE [LARGE SCALE GENOMIC DNA]</scope>
    <source>
        <strain evidence="1">IBCAS-2021</strain>
        <tissue evidence="1">Leaf</tissue>
    </source>
</reference>
<comment type="caution">
    <text evidence="1">The sequence shown here is derived from an EMBL/GenBank/DDBJ whole genome shotgun (WGS) entry which is preliminary data.</text>
</comment>